<dbReference type="GeneID" id="64576463"/>
<evidence type="ECO:0000256" key="5">
    <source>
        <dbReference type="ARBA" id="ARBA00023125"/>
    </source>
</evidence>
<dbReference type="GO" id="GO:0005634">
    <property type="term" value="C:nucleus"/>
    <property type="evidence" value="ECO:0007669"/>
    <property type="project" value="UniProtKB-SubCell"/>
</dbReference>
<keyword evidence="7" id="KW-0539">Nucleus</keyword>
<dbReference type="KEGG" id="bbrx:BRETT_004540"/>
<accession>A0A871R6R3</accession>
<dbReference type="SUPFAM" id="SSF57701">
    <property type="entry name" value="Zn2/Cys6 DNA-binding domain"/>
    <property type="match status" value="1"/>
</dbReference>
<dbReference type="EMBL" id="CP063135">
    <property type="protein sequence ID" value="QOU19895.1"/>
    <property type="molecule type" value="Genomic_DNA"/>
</dbReference>
<dbReference type="PROSITE" id="PS50048">
    <property type="entry name" value="ZN2_CY6_FUNGAL_2"/>
    <property type="match status" value="1"/>
</dbReference>
<dbReference type="Proteomes" id="UP000663131">
    <property type="component" value="Chromosome 7"/>
</dbReference>
<evidence type="ECO:0000256" key="2">
    <source>
        <dbReference type="ARBA" id="ARBA00022723"/>
    </source>
</evidence>
<evidence type="ECO:0000256" key="8">
    <source>
        <dbReference type="SAM" id="MobiDB-lite"/>
    </source>
</evidence>
<dbReference type="AlphaFoldDB" id="A0A871R6R3"/>
<dbReference type="GO" id="GO:0000981">
    <property type="term" value="F:DNA-binding transcription factor activity, RNA polymerase II-specific"/>
    <property type="evidence" value="ECO:0007669"/>
    <property type="project" value="InterPro"/>
</dbReference>
<reference evidence="10" key="1">
    <citation type="submission" date="2020-10" db="EMBL/GenBank/DDBJ databases">
        <authorList>
            <person name="Palmer J.M."/>
        </authorList>
    </citation>
    <scope>NUCLEOTIDE SEQUENCE</scope>
    <source>
        <strain evidence="10">UCD 2041</strain>
    </source>
</reference>
<evidence type="ECO:0000256" key="3">
    <source>
        <dbReference type="ARBA" id="ARBA00022833"/>
    </source>
</evidence>
<gene>
    <name evidence="10" type="ORF">BRETT_004540</name>
</gene>
<reference evidence="10" key="2">
    <citation type="journal article" name="BMC Genomics">
        <title>New genome assemblies reveal patterns of domestication and adaptation across Brettanomyces (Dekkera) species.</title>
        <authorList>
            <person name="Roach M.J."/>
            <person name="Borneman A.R."/>
        </authorList>
    </citation>
    <scope>NUCLEOTIDE SEQUENCE</scope>
    <source>
        <strain evidence="10">UCD 2041</strain>
    </source>
</reference>
<protein>
    <recommendedName>
        <fullName evidence="9">Zn(2)-C6 fungal-type domain-containing protein</fullName>
    </recommendedName>
</protein>
<evidence type="ECO:0000256" key="1">
    <source>
        <dbReference type="ARBA" id="ARBA00004123"/>
    </source>
</evidence>
<comment type="subcellular location">
    <subcellularLocation>
        <location evidence="1">Nucleus</location>
    </subcellularLocation>
</comment>
<name>A0A871R6R3_DEKBR</name>
<organism evidence="10 11">
    <name type="scientific">Dekkera bruxellensis</name>
    <name type="common">Brettanomyces custersii</name>
    <dbReference type="NCBI Taxonomy" id="5007"/>
    <lineage>
        <taxon>Eukaryota</taxon>
        <taxon>Fungi</taxon>
        <taxon>Dikarya</taxon>
        <taxon>Ascomycota</taxon>
        <taxon>Saccharomycotina</taxon>
        <taxon>Pichiomycetes</taxon>
        <taxon>Pichiales</taxon>
        <taxon>Pichiaceae</taxon>
        <taxon>Brettanomyces</taxon>
    </lineage>
</organism>
<evidence type="ECO:0000259" key="9">
    <source>
        <dbReference type="PROSITE" id="PS50048"/>
    </source>
</evidence>
<dbReference type="PANTHER" id="PTHR31845:SF34">
    <property type="entry name" value="TRANSCRIPTIONAL ACTIVATOR OF PROTEASES PRTT"/>
    <property type="match status" value="1"/>
</dbReference>
<evidence type="ECO:0000256" key="4">
    <source>
        <dbReference type="ARBA" id="ARBA00023015"/>
    </source>
</evidence>
<dbReference type="CDD" id="cd00067">
    <property type="entry name" value="GAL4"/>
    <property type="match status" value="1"/>
</dbReference>
<feature type="region of interest" description="Disordered" evidence="8">
    <location>
        <begin position="647"/>
        <end position="688"/>
    </location>
</feature>
<sequence>MAAAHSKNGKSRKYAFRRAAVACAQCRKAKTRCNYLSNGNLCFRCANLGLECSLSNMKISSRSFAKSNVLLQPATTIATPASGMRPIGGGTTLQTHNGIPQSIQPAGINPGDPRFGDDTRQKIDEIHRGVMALLGRYRGTAGGVGSGALLTPTALSGALPSALPGTPIYSQPYYDFNANRQGSMIYNGASLAAGNIIGSRSFHSMGGAAMAGAQPALPSPPGIAGTSIGTSSTDSAVAAAASASPSLAGILNTEAPVAAVSQANPYTTMYGAGASVSGSNTSAPQAAAGAASGGSVNINPRLDTLFFNVTPFRDIRSVSSFFGMNFSKELAYNLVLDESSEQDQYKHDIIKLGILTYDEALKLFELFNKYYGHWTSFPQTETPKDLLDSIRQDSSLLLAVCCIMGLIHYDKVTVKSENSQGSESNLDSRGELPWLILQQIEALLADTVGKIPQSKQMLQAMVMISAFAMSLSYKSVYFDGWYMSGYALLHFITREMDLNLLSDRFKSHPDRVNNFRLWNHLAVTHLTFCILSGRPCLIDTLRMDQCREILRISSSTAFDGKIVAELSILLSLYNCLQFEEPVETSIKELESAYDDWRYLCEQPPLGSFISICYHFARMMIYRRSFLRDFGKDKGFIYHSPLMFNGEFPQQGKDDSEDDDSDMDAATSGSGRTSGDVISPASVVSDSSAARRANERRRLYETKVRPVVDPMIDECIEVINLAYNSDKIELVKSSDTIKFEIFFSTVVMINMVRMGFSAAPAVPKERRKQISQAIDKCKDVCRWLDSHNHYYNDFVRSYYVLINKFSKNIHEQEV</sequence>
<keyword evidence="6" id="KW-0804">Transcription</keyword>
<keyword evidence="2" id="KW-0479">Metal-binding</keyword>
<dbReference type="CDD" id="cd12148">
    <property type="entry name" value="fungal_TF_MHR"/>
    <property type="match status" value="1"/>
</dbReference>
<dbReference type="InterPro" id="IPR036864">
    <property type="entry name" value="Zn2-C6_fun-type_DNA-bd_sf"/>
</dbReference>
<dbReference type="PROSITE" id="PS00463">
    <property type="entry name" value="ZN2_CY6_FUNGAL_1"/>
    <property type="match status" value="1"/>
</dbReference>
<evidence type="ECO:0000256" key="6">
    <source>
        <dbReference type="ARBA" id="ARBA00023163"/>
    </source>
</evidence>
<dbReference type="PANTHER" id="PTHR31845">
    <property type="entry name" value="FINGER DOMAIN PROTEIN, PUTATIVE-RELATED"/>
    <property type="match status" value="1"/>
</dbReference>
<dbReference type="OrthoDB" id="2595934at2759"/>
<evidence type="ECO:0000313" key="10">
    <source>
        <dbReference type="EMBL" id="QOU19895.1"/>
    </source>
</evidence>
<dbReference type="SMART" id="SM00066">
    <property type="entry name" value="GAL4"/>
    <property type="match status" value="1"/>
</dbReference>
<keyword evidence="4" id="KW-0805">Transcription regulation</keyword>
<evidence type="ECO:0000256" key="7">
    <source>
        <dbReference type="ARBA" id="ARBA00023242"/>
    </source>
</evidence>
<dbReference type="Pfam" id="PF00172">
    <property type="entry name" value="Zn_clus"/>
    <property type="match status" value="1"/>
</dbReference>
<dbReference type="RefSeq" id="XP_041136388.1">
    <property type="nucleotide sequence ID" value="XM_041283036.1"/>
</dbReference>
<keyword evidence="3" id="KW-0862">Zinc</keyword>
<dbReference type="InterPro" id="IPR051089">
    <property type="entry name" value="prtT"/>
</dbReference>
<dbReference type="Gene3D" id="4.10.240.10">
    <property type="entry name" value="Zn(2)-C6 fungal-type DNA-binding domain"/>
    <property type="match status" value="1"/>
</dbReference>
<dbReference type="GO" id="GO:0000976">
    <property type="term" value="F:transcription cis-regulatory region binding"/>
    <property type="evidence" value="ECO:0007669"/>
    <property type="project" value="TreeGrafter"/>
</dbReference>
<dbReference type="GO" id="GO:0008270">
    <property type="term" value="F:zinc ion binding"/>
    <property type="evidence" value="ECO:0007669"/>
    <property type="project" value="InterPro"/>
</dbReference>
<keyword evidence="5" id="KW-0238">DNA-binding</keyword>
<feature type="domain" description="Zn(2)-C6 fungal-type" evidence="9">
    <location>
        <begin position="22"/>
        <end position="54"/>
    </location>
</feature>
<dbReference type="InterPro" id="IPR001138">
    <property type="entry name" value="Zn2Cys6_DnaBD"/>
</dbReference>
<proteinExistence type="predicted"/>
<evidence type="ECO:0000313" key="11">
    <source>
        <dbReference type="Proteomes" id="UP000663131"/>
    </source>
</evidence>